<dbReference type="AlphaFoldDB" id="A0A8H7XSE2"/>
<keyword evidence="1" id="KW-0472">Membrane</keyword>
<feature type="transmembrane region" description="Helical" evidence="1">
    <location>
        <begin position="330"/>
        <end position="356"/>
    </location>
</feature>
<gene>
    <name evidence="2" type="ORF">JR316_010295</name>
</gene>
<comment type="caution">
    <text evidence="2">The sequence shown here is derived from an EMBL/GenBank/DDBJ whole genome shotgun (WGS) entry which is preliminary data.</text>
</comment>
<accession>A0A8H7XSE2</accession>
<keyword evidence="1" id="KW-0812">Transmembrane</keyword>
<name>A0A8H7XSE2_PSICU</name>
<keyword evidence="1" id="KW-1133">Transmembrane helix</keyword>
<dbReference type="PANTHER" id="PTHR35043">
    <property type="entry name" value="TRANSCRIPTION FACTOR DOMAIN-CONTAINING PROTEIN"/>
    <property type="match status" value="1"/>
</dbReference>
<dbReference type="PANTHER" id="PTHR35043:SF7">
    <property type="entry name" value="TRANSCRIPTION FACTOR DOMAIN-CONTAINING PROTEIN"/>
    <property type="match status" value="1"/>
</dbReference>
<dbReference type="EMBL" id="JAFIQS010000011">
    <property type="protein sequence ID" value="KAG5164654.1"/>
    <property type="molecule type" value="Genomic_DNA"/>
</dbReference>
<feature type="transmembrane region" description="Helical" evidence="1">
    <location>
        <begin position="368"/>
        <end position="387"/>
    </location>
</feature>
<feature type="transmembrane region" description="Helical" evidence="1">
    <location>
        <begin position="298"/>
        <end position="318"/>
    </location>
</feature>
<organism evidence="2">
    <name type="scientific">Psilocybe cubensis</name>
    <name type="common">Psychedelic mushroom</name>
    <name type="synonym">Stropharia cubensis</name>
    <dbReference type="NCBI Taxonomy" id="181762"/>
    <lineage>
        <taxon>Eukaryota</taxon>
        <taxon>Fungi</taxon>
        <taxon>Dikarya</taxon>
        <taxon>Basidiomycota</taxon>
        <taxon>Agaricomycotina</taxon>
        <taxon>Agaricomycetes</taxon>
        <taxon>Agaricomycetidae</taxon>
        <taxon>Agaricales</taxon>
        <taxon>Agaricineae</taxon>
        <taxon>Strophariaceae</taxon>
        <taxon>Psilocybe</taxon>
    </lineage>
</organism>
<sequence length="407" mass="46675">MSFGRIGAMMNSYAPIKDIPQITCSDDPSQQCQTRVHIIRSFFAMTFLCAAVSVKPNMGDAGERQWRHIFRQVKLAFWAAIVPELILLWALKQYVGARSLQQEFSRQRWTMAHGHFMQMGGFTLYGTDHKPIGVLSSVQFRKLLLSGQIHFPEITEDDIWDRSKNNTPIKLFSLCQMTWFMVQIFERGRRGLLMTPFDILGLSSVVASALLFRLWWDKPLNVRCSVPVHLLDENDSDHADYMPKLKKINTAALPFSKEKLIREFGTKLEPGCMRVPTYYFVNTADARGLDDIFPRVRLPLSCIATALLGIIYCSSVFFNILEFPTWIEDMLWKGCMMVVVTAICVLLVEMSGIYTYHNLRKSILARRFLKSYLVARSLMLVLAFLSLRSLPVRALTTVKWVSNIPHV</sequence>
<dbReference type="OrthoDB" id="9451547at2759"/>
<proteinExistence type="predicted"/>
<feature type="transmembrane region" description="Helical" evidence="1">
    <location>
        <begin position="197"/>
        <end position="216"/>
    </location>
</feature>
<evidence type="ECO:0000313" key="2">
    <source>
        <dbReference type="EMBL" id="KAG5164654.1"/>
    </source>
</evidence>
<reference evidence="2" key="1">
    <citation type="submission" date="2021-02" db="EMBL/GenBank/DDBJ databases">
        <title>Psilocybe cubensis genome.</title>
        <authorList>
            <person name="Mckernan K.J."/>
            <person name="Crawford S."/>
            <person name="Trippe A."/>
            <person name="Kane L.T."/>
            <person name="Mclaughlin S."/>
        </authorList>
    </citation>
    <scope>NUCLEOTIDE SEQUENCE [LARGE SCALE GENOMIC DNA]</scope>
    <source>
        <strain evidence="2">MGC-MH-2018</strain>
    </source>
</reference>
<evidence type="ECO:0000256" key="1">
    <source>
        <dbReference type="SAM" id="Phobius"/>
    </source>
</evidence>
<protein>
    <submittedName>
        <fullName evidence="2">Uncharacterized protein</fullName>
    </submittedName>
</protein>